<keyword evidence="3 9" id="KW-0812">Transmembrane</keyword>
<dbReference type="InterPro" id="IPR050569">
    <property type="entry name" value="TAAR"/>
</dbReference>
<feature type="domain" description="G-protein coupled receptors family 1 profile" evidence="10">
    <location>
        <begin position="54"/>
        <end position="255"/>
    </location>
</feature>
<evidence type="ECO:0000313" key="12">
    <source>
        <dbReference type="Proteomes" id="UP001249851"/>
    </source>
</evidence>
<evidence type="ECO:0000256" key="7">
    <source>
        <dbReference type="ARBA" id="ARBA00023170"/>
    </source>
</evidence>
<evidence type="ECO:0000256" key="3">
    <source>
        <dbReference type="ARBA" id="ARBA00022692"/>
    </source>
</evidence>
<dbReference type="PRINTS" id="PR00237">
    <property type="entry name" value="GPCRRHODOPSN"/>
</dbReference>
<dbReference type="CDD" id="cd00637">
    <property type="entry name" value="7tm_classA_rhodopsin-like"/>
    <property type="match status" value="1"/>
</dbReference>
<keyword evidence="2" id="KW-1003">Cell membrane</keyword>
<protein>
    <recommendedName>
        <fullName evidence="10">G-protein coupled receptors family 1 profile domain-containing protein</fullName>
    </recommendedName>
</protein>
<dbReference type="Proteomes" id="UP001249851">
    <property type="component" value="Unassembled WGS sequence"/>
</dbReference>
<feature type="transmembrane region" description="Helical" evidence="9">
    <location>
        <begin position="156"/>
        <end position="179"/>
    </location>
</feature>
<feature type="transmembrane region" description="Helical" evidence="9">
    <location>
        <begin position="114"/>
        <end position="135"/>
    </location>
</feature>
<dbReference type="InterPro" id="IPR000276">
    <property type="entry name" value="GPCR_Rhodpsn"/>
</dbReference>
<evidence type="ECO:0000256" key="4">
    <source>
        <dbReference type="ARBA" id="ARBA00022989"/>
    </source>
</evidence>
<keyword evidence="7" id="KW-0675">Receptor</keyword>
<keyword evidence="6 9" id="KW-0472">Membrane</keyword>
<dbReference type="AlphaFoldDB" id="A0AAD9V498"/>
<comment type="subcellular location">
    <subcellularLocation>
        <location evidence="1">Cell membrane</location>
        <topology evidence="1">Multi-pass membrane protein</topology>
    </subcellularLocation>
</comment>
<evidence type="ECO:0000256" key="2">
    <source>
        <dbReference type="ARBA" id="ARBA00022475"/>
    </source>
</evidence>
<dbReference type="GO" id="GO:0005886">
    <property type="term" value="C:plasma membrane"/>
    <property type="evidence" value="ECO:0007669"/>
    <property type="project" value="UniProtKB-SubCell"/>
</dbReference>
<dbReference type="PANTHER" id="PTHR24249">
    <property type="entry name" value="HISTAMINE RECEPTOR-RELATED G-PROTEIN COUPLED RECEPTOR"/>
    <property type="match status" value="1"/>
</dbReference>
<keyword evidence="4 9" id="KW-1133">Transmembrane helix</keyword>
<reference evidence="11" key="2">
    <citation type="journal article" date="2023" name="Science">
        <title>Genomic signatures of disease resistance in endangered staghorn corals.</title>
        <authorList>
            <person name="Vollmer S.V."/>
            <person name="Selwyn J.D."/>
            <person name="Despard B.A."/>
            <person name="Roesel C.L."/>
        </authorList>
    </citation>
    <scope>NUCLEOTIDE SEQUENCE</scope>
    <source>
        <strain evidence="11">K2</strain>
    </source>
</reference>
<dbReference type="PROSITE" id="PS51257">
    <property type="entry name" value="PROKAR_LIPOPROTEIN"/>
    <property type="match status" value="1"/>
</dbReference>
<feature type="transmembrane region" description="Helical" evidence="9">
    <location>
        <begin position="235"/>
        <end position="256"/>
    </location>
</feature>
<name>A0AAD9V498_ACRCE</name>
<dbReference type="GO" id="GO:0004930">
    <property type="term" value="F:G protein-coupled receptor activity"/>
    <property type="evidence" value="ECO:0007669"/>
    <property type="project" value="UniProtKB-KW"/>
</dbReference>
<proteinExistence type="predicted"/>
<dbReference type="EMBL" id="JARQWQ010000037">
    <property type="protein sequence ID" value="KAK2560195.1"/>
    <property type="molecule type" value="Genomic_DNA"/>
</dbReference>
<organism evidence="11 12">
    <name type="scientific">Acropora cervicornis</name>
    <name type="common">Staghorn coral</name>
    <dbReference type="NCBI Taxonomy" id="6130"/>
    <lineage>
        <taxon>Eukaryota</taxon>
        <taxon>Metazoa</taxon>
        <taxon>Cnidaria</taxon>
        <taxon>Anthozoa</taxon>
        <taxon>Hexacorallia</taxon>
        <taxon>Scleractinia</taxon>
        <taxon>Astrocoeniina</taxon>
        <taxon>Acroporidae</taxon>
        <taxon>Acropora</taxon>
    </lineage>
</organism>
<dbReference type="PANTHER" id="PTHR24249:SF372">
    <property type="entry name" value="G-PROTEIN COUPLED RECEPTORS FAMILY 1 PROFILE DOMAIN-CONTAINING PROTEIN"/>
    <property type="match status" value="1"/>
</dbReference>
<evidence type="ECO:0000259" key="10">
    <source>
        <dbReference type="PROSITE" id="PS50262"/>
    </source>
</evidence>
<comment type="caution">
    <text evidence="11">The sequence shown here is derived from an EMBL/GenBank/DDBJ whole genome shotgun (WGS) entry which is preliminary data.</text>
</comment>
<keyword evidence="5" id="KW-0297">G-protein coupled receptor</keyword>
<dbReference type="SUPFAM" id="SSF81321">
    <property type="entry name" value="Family A G protein-coupled receptor-like"/>
    <property type="match status" value="1"/>
</dbReference>
<dbReference type="Pfam" id="PF00001">
    <property type="entry name" value="7tm_1"/>
    <property type="match status" value="1"/>
</dbReference>
<feature type="transmembrane region" description="Helical" evidence="9">
    <location>
        <begin position="185"/>
        <end position="205"/>
    </location>
</feature>
<evidence type="ECO:0000256" key="6">
    <source>
        <dbReference type="ARBA" id="ARBA00023136"/>
    </source>
</evidence>
<evidence type="ECO:0000256" key="8">
    <source>
        <dbReference type="ARBA" id="ARBA00023224"/>
    </source>
</evidence>
<dbReference type="PROSITE" id="PS50262">
    <property type="entry name" value="G_PROTEIN_RECEP_F1_2"/>
    <property type="match status" value="1"/>
</dbReference>
<dbReference type="InterPro" id="IPR017452">
    <property type="entry name" value="GPCR_Rhodpsn_7TM"/>
</dbReference>
<accession>A0AAD9V498</accession>
<evidence type="ECO:0000256" key="9">
    <source>
        <dbReference type="SAM" id="Phobius"/>
    </source>
</evidence>
<feature type="transmembrane region" description="Helical" evidence="9">
    <location>
        <begin position="74"/>
        <end position="94"/>
    </location>
</feature>
<keyword evidence="8" id="KW-0807">Transducer</keyword>
<feature type="transmembrane region" description="Helical" evidence="9">
    <location>
        <begin position="297"/>
        <end position="314"/>
    </location>
</feature>
<evidence type="ECO:0000256" key="1">
    <source>
        <dbReference type="ARBA" id="ARBA00004651"/>
    </source>
</evidence>
<evidence type="ECO:0000313" key="11">
    <source>
        <dbReference type="EMBL" id="KAK2560195.1"/>
    </source>
</evidence>
<reference evidence="11" key="1">
    <citation type="journal article" date="2023" name="G3 (Bethesda)">
        <title>Whole genome assembly and annotation of the endangered Caribbean coral Acropora cervicornis.</title>
        <authorList>
            <person name="Selwyn J.D."/>
            <person name="Vollmer S.V."/>
        </authorList>
    </citation>
    <scope>NUCLEOTIDE SEQUENCE</scope>
    <source>
        <strain evidence="11">K2</strain>
    </source>
</reference>
<keyword evidence="12" id="KW-1185">Reference proteome</keyword>
<feature type="transmembrane region" description="Helical" evidence="9">
    <location>
        <begin position="37"/>
        <end position="62"/>
    </location>
</feature>
<evidence type="ECO:0000256" key="5">
    <source>
        <dbReference type="ARBA" id="ARBA00023040"/>
    </source>
</evidence>
<gene>
    <name evidence="11" type="ORF">P5673_017175</name>
</gene>
<dbReference type="Gene3D" id="1.20.1070.10">
    <property type="entry name" value="Rhodopsin 7-helix transmembrane proteins"/>
    <property type="match status" value="1"/>
</dbReference>
<sequence length="315" mass="34629">MQGRSDFPNATKVVCSWPLHPAVTSCSDLNGLNLPLLVMVIALNAVLSMIAVPGNVLWIVAYAKTPSLQTPLNMCLLSLASVGLFNGAVMEPLIMSDTAFFLACPSTSCSLEKIVTGIVTLVADSMLQNIAVISIDRYIAIIHSAKYPRWITKTRIFVAFCIYALFRLFLSACVFTGMIDYHSLVISSIVFSIAIIMFTSMRVFVRIHRLGRIVVGAMNTDEERRKVQERKITKTVGLIILLSASCYAPAFAYFIAVKSNSLGFFLLPVDISRGLEKSHAEKRMVKDLIKLVSGSLPSQRAVICILLLIITITIF</sequence>